<dbReference type="AlphaFoldDB" id="A0A543IZB8"/>
<dbReference type="InterPro" id="IPR025085">
    <property type="entry name" value="pPIWI_RE_X"/>
</dbReference>
<keyword evidence="5" id="KW-1185">Reference proteome</keyword>
<protein>
    <recommendedName>
        <fullName evidence="6">DUF3893 domain-containing protein</fullName>
    </recommendedName>
</protein>
<evidence type="ECO:0000313" key="4">
    <source>
        <dbReference type="EMBL" id="TQM75925.1"/>
    </source>
</evidence>
<evidence type="ECO:0000259" key="2">
    <source>
        <dbReference type="Pfam" id="PF13111"/>
    </source>
</evidence>
<evidence type="ECO:0000259" key="1">
    <source>
        <dbReference type="Pfam" id="PF13032"/>
    </source>
</evidence>
<dbReference type="EMBL" id="VFPQ01000001">
    <property type="protein sequence ID" value="TQM75925.1"/>
    <property type="molecule type" value="Genomic_DNA"/>
</dbReference>
<proteinExistence type="predicted"/>
<dbReference type="Pfam" id="PF13111">
    <property type="entry name" value="pPIWI_RE_X"/>
    <property type="match status" value="1"/>
</dbReference>
<organism evidence="4 5">
    <name type="scientific">Thermopolyspora flexuosa</name>
    <dbReference type="NCBI Taxonomy" id="103836"/>
    <lineage>
        <taxon>Bacteria</taxon>
        <taxon>Bacillati</taxon>
        <taxon>Actinomycetota</taxon>
        <taxon>Actinomycetes</taxon>
        <taxon>Streptosporangiales</taxon>
        <taxon>Streptosporangiaceae</taxon>
        <taxon>Thermopolyspora</taxon>
    </lineage>
</organism>
<dbReference type="InterPro" id="IPR040496">
    <property type="entry name" value="MID_pPIWI_RE"/>
</dbReference>
<evidence type="ECO:0000313" key="5">
    <source>
        <dbReference type="Proteomes" id="UP000319213"/>
    </source>
</evidence>
<dbReference type="OrthoDB" id="4561883at2"/>
<dbReference type="Proteomes" id="UP000319213">
    <property type="component" value="Unassembled WGS sequence"/>
</dbReference>
<gene>
    <name evidence="4" type="ORF">FHX40_2648</name>
</gene>
<dbReference type="RefSeq" id="WP_142259867.1">
    <property type="nucleotide sequence ID" value="NZ_BMPV01000001.1"/>
</dbReference>
<feature type="domain" description="pPIWI-RE module N-terminal" evidence="2">
    <location>
        <begin position="6"/>
        <end position="340"/>
    </location>
</feature>
<name>A0A543IZB8_9ACTN</name>
<dbReference type="Pfam" id="PF18157">
    <property type="entry name" value="MID_pPIWI_RE"/>
    <property type="match status" value="1"/>
</dbReference>
<sequence>MMITSAFRIPQDLYGTVSVYPLTTQIMTAFDRIAAKWRGRTGNEHATAPYASLANALTAVTAQPVIILPRPRKRTDPYWLITTDPIDPETLHMATRSWERLAGGHDTLGPLIAELRPRTMKLADDVQRSAGRVSAANWVYKVMAWNLAATFASSPVDFDGHLVTFRLDTKGNMIAWDDPIRDTSRDRAAEGLIKISFEIVTIPGESELVAIPTISFTRLVSNLRMVKWAWIDHGRPTLLRLPIARKATDTGWRSVFADFSGTVVEECGLSPLPWGENVLVDEPDRVRASRSVNWSHRLGVGVGARSYRRFLEHVTAISGAEPIAYDETKIRVQREVDTEPLSSLDASALAAGYDRIRIVHLSASSASRERVRLALRAYQAVEAPELPVATGVEHPVTDRVGFVAYDLPELLAHGDVDRTALPVAAPLLKADPCALVLAIVDTEYKPGDSITGDAKPVLRRMLAQLGVPSQFLKITPGTDGPTDPETEDYPANVAVRDLLRAAGLTDDRLARAVRMSPYPLEREVWLVGLHVRVQNTKANGRARHDRPLLVTTLVGVRARPSGPWELCMYVRGRGWVPHAEGLTAFHRDSIGDRIEERKAAYARLRAYVDSALAELPGDLPVVVMVDADETRRVWSGLSNGQLREGVLPGDGLARSERVAVVRVGTGDKAVPRPIHFIDGRPSRDPGKPGSPRKRVYRGADSWLLGYSSRVFNQGSKGRVGSDYTRFTLPSERAREQRAPWHAFTATEFVVVRPGPFTDEEVVALSARLCAQPLSWDAHTRRPLPLHLAVTADQDHPAYRSEDLDGDEE</sequence>
<comment type="caution">
    <text evidence="4">The sequence shown here is derived from an EMBL/GenBank/DDBJ whole genome shotgun (WGS) entry which is preliminary data.</text>
</comment>
<feature type="domain" description="pPIWI-RE RNaseH" evidence="1">
    <location>
        <begin position="526"/>
        <end position="796"/>
    </location>
</feature>
<accession>A0A543IZB8</accession>
<evidence type="ECO:0008006" key="6">
    <source>
        <dbReference type="Google" id="ProtNLM"/>
    </source>
</evidence>
<dbReference type="InterPro" id="IPR024996">
    <property type="entry name" value="RNaseH_pPIWI_RE"/>
</dbReference>
<evidence type="ECO:0000259" key="3">
    <source>
        <dbReference type="Pfam" id="PF18157"/>
    </source>
</evidence>
<dbReference type="Pfam" id="PF13032">
    <property type="entry name" value="RNaseH_pPIWI_RE"/>
    <property type="match status" value="1"/>
</dbReference>
<feature type="domain" description="Prokaryotic pPIWI-RE MID" evidence="3">
    <location>
        <begin position="429"/>
        <end position="508"/>
    </location>
</feature>
<reference evidence="4 5" key="1">
    <citation type="submission" date="2019-06" db="EMBL/GenBank/DDBJ databases">
        <title>Sequencing the genomes of 1000 actinobacteria strains.</title>
        <authorList>
            <person name="Klenk H.-P."/>
        </authorList>
    </citation>
    <scope>NUCLEOTIDE SEQUENCE [LARGE SCALE GENOMIC DNA]</scope>
    <source>
        <strain evidence="4 5">DSM 43186</strain>
    </source>
</reference>